<evidence type="ECO:0000313" key="3">
    <source>
        <dbReference type="Proteomes" id="UP000001072"/>
    </source>
</evidence>
<feature type="compositionally biased region" description="Acidic residues" evidence="1">
    <location>
        <begin position="41"/>
        <end position="56"/>
    </location>
</feature>
<feature type="compositionally biased region" description="Low complexity" evidence="1">
    <location>
        <begin position="455"/>
        <end position="475"/>
    </location>
</feature>
<name>F4S8E0_MELLP</name>
<dbReference type="OrthoDB" id="2505919at2759"/>
<feature type="compositionally biased region" description="Polar residues" evidence="1">
    <location>
        <begin position="85"/>
        <end position="94"/>
    </location>
</feature>
<keyword evidence="3" id="KW-1185">Reference proteome</keyword>
<dbReference type="Proteomes" id="UP000001072">
    <property type="component" value="Unassembled WGS sequence"/>
</dbReference>
<evidence type="ECO:0000313" key="2">
    <source>
        <dbReference type="EMBL" id="EGF99107.1"/>
    </source>
</evidence>
<accession>F4S8E0</accession>
<feature type="region of interest" description="Disordered" evidence="1">
    <location>
        <begin position="450"/>
        <end position="475"/>
    </location>
</feature>
<gene>
    <name evidence="2" type="ORF">MELLADRAFT_94912</name>
</gene>
<dbReference type="VEuPathDB" id="FungiDB:MELLADRAFT_94912"/>
<feature type="region of interest" description="Disordered" evidence="1">
    <location>
        <begin position="1"/>
        <end position="100"/>
    </location>
</feature>
<dbReference type="HOGENOM" id="CLU_044497_0_0_1"/>
<feature type="compositionally biased region" description="Basic and acidic residues" evidence="1">
    <location>
        <begin position="73"/>
        <end position="84"/>
    </location>
</feature>
<feature type="compositionally biased region" description="Polar residues" evidence="1">
    <location>
        <begin position="1"/>
        <end position="16"/>
    </location>
</feature>
<dbReference type="KEGG" id="mlr:MELLADRAFT_94912"/>
<evidence type="ECO:0000256" key="1">
    <source>
        <dbReference type="SAM" id="MobiDB-lite"/>
    </source>
</evidence>
<sequence>MDIGLTGTSSAGAHSNSEGRSKRQRVEDDGSMHRQSSPLIDDNDDSDDFDESDSDGELTPAERASRKRKLKAMRKEEKEQRDRNSMLSTMANSHATPKAATALARALQEYVKMLLGVYRKQRSPNPSSSEPSLPEPPTVDEVHAWATQKDAAQKAMLSAPLKPVRFVSRLSLTVGSRYDHRWGSQCEAALAMAGFTRCTFDWNGRPDSAWNTAMTRIILQEWEKCHEAHGTKAFGIIAAENTSANRLEIVRRWCENQAPKFRDQAKMNVMSQTPEGKVQAAQLREMSRTRDRRRRAKTKIHTARQELAQHIFGVNSPEYLLLSHSEVHSEDKVTMTNGSGTRTKTRLEWRSGALDTFVNLVDKAIPGQEIIPRKKARAQAIVDCGAYSSESDLDAFPPQGLQESLVSNAWLDKMSGVAISNLRLGKAEVVDIRKSIQVLTNLMLPRGAAGLGEGSSSTQVPGEGSSSSSGPMMTQ</sequence>
<protein>
    <submittedName>
        <fullName evidence="2">Uncharacterized protein</fullName>
    </submittedName>
</protein>
<proteinExistence type="predicted"/>
<dbReference type="InParanoid" id="F4S8E0"/>
<reference evidence="3" key="1">
    <citation type="journal article" date="2011" name="Proc. Natl. Acad. Sci. U.S.A.">
        <title>Obligate biotrophy features unraveled by the genomic analysis of rust fungi.</title>
        <authorList>
            <person name="Duplessis S."/>
            <person name="Cuomo C.A."/>
            <person name="Lin Y.-C."/>
            <person name="Aerts A."/>
            <person name="Tisserant E."/>
            <person name="Veneault-Fourrey C."/>
            <person name="Joly D.L."/>
            <person name="Hacquard S."/>
            <person name="Amselem J."/>
            <person name="Cantarel B.L."/>
            <person name="Chiu R."/>
            <person name="Coutinho P.M."/>
            <person name="Feau N."/>
            <person name="Field M."/>
            <person name="Frey P."/>
            <person name="Gelhaye E."/>
            <person name="Goldberg J."/>
            <person name="Grabherr M.G."/>
            <person name="Kodira C.D."/>
            <person name="Kohler A."/>
            <person name="Kuees U."/>
            <person name="Lindquist E.A."/>
            <person name="Lucas S.M."/>
            <person name="Mago R."/>
            <person name="Mauceli E."/>
            <person name="Morin E."/>
            <person name="Murat C."/>
            <person name="Pangilinan J.L."/>
            <person name="Park R."/>
            <person name="Pearson M."/>
            <person name="Quesneville H."/>
            <person name="Rouhier N."/>
            <person name="Sakthikumar S."/>
            <person name="Salamov A.A."/>
            <person name="Schmutz J."/>
            <person name="Selles B."/>
            <person name="Shapiro H."/>
            <person name="Tanguay P."/>
            <person name="Tuskan G.A."/>
            <person name="Henrissat B."/>
            <person name="Van de Peer Y."/>
            <person name="Rouze P."/>
            <person name="Ellis J.G."/>
            <person name="Dodds P.N."/>
            <person name="Schein J.E."/>
            <person name="Zhong S."/>
            <person name="Hamelin R.C."/>
            <person name="Grigoriev I.V."/>
            <person name="Szabo L.J."/>
            <person name="Martin F."/>
        </authorList>
    </citation>
    <scope>NUCLEOTIDE SEQUENCE [LARGE SCALE GENOMIC DNA]</scope>
    <source>
        <strain evidence="3">98AG31 / pathotype 3-4-7</strain>
    </source>
</reference>
<feature type="compositionally biased region" description="Basic and acidic residues" evidence="1">
    <location>
        <begin position="17"/>
        <end position="32"/>
    </location>
</feature>
<dbReference type="AlphaFoldDB" id="F4S8E0"/>
<dbReference type="GeneID" id="18937057"/>
<dbReference type="EMBL" id="GL883164">
    <property type="protein sequence ID" value="EGF99107.1"/>
    <property type="molecule type" value="Genomic_DNA"/>
</dbReference>
<dbReference type="RefSeq" id="XP_007417635.1">
    <property type="nucleotide sequence ID" value="XM_007417573.1"/>
</dbReference>
<organism evidence="3">
    <name type="scientific">Melampsora larici-populina (strain 98AG31 / pathotype 3-4-7)</name>
    <name type="common">Poplar leaf rust fungus</name>
    <dbReference type="NCBI Taxonomy" id="747676"/>
    <lineage>
        <taxon>Eukaryota</taxon>
        <taxon>Fungi</taxon>
        <taxon>Dikarya</taxon>
        <taxon>Basidiomycota</taxon>
        <taxon>Pucciniomycotina</taxon>
        <taxon>Pucciniomycetes</taxon>
        <taxon>Pucciniales</taxon>
        <taxon>Melampsoraceae</taxon>
        <taxon>Melampsora</taxon>
    </lineage>
</organism>